<reference evidence="1 2" key="1">
    <citation type="submission" date="2020-07" db="EMBL/GenBank/DDBJ databases">
        <title>A bifunctional nitrone conjugated secondary metabolite targeting the ribosome.</title>
        <authorList>
            <person name="Limbrick E.M."/>
            <person name="Graf M."/>
            <person name="Derewacz D.K."/>
            <person name="Nguyen F."/>
            <person name="Spraggins J.M."/>
            <person name="Wieland M."/>
            <person name="Ynigez-Gutierrez A.E."/>
            <person name="Reisman B.J."/>
            <person name="Zinshteyn B."/>
            <person name="McCulloch K."/>
            <person name="Iverson T.M."/>
            <person name="Green R."/>
            <person name="Wilson D.N."/>
            <person name="Bachmann B.O."/>
        </authorList>
    </citation>
    <scope>NUCLEOTIDE SEQUENCE [LARGE SCALE GENOMIC DNA]</scope>
    <source>
        <strain evidence="2">aurantiaca</strain>
    </source>
</reference>
<dbReference type="PANTHER" id="PTHR35868">
    <property type="entry name" value="DUF2804 DOMAIN-CONTAINING PROTEIN-RELATED"/>
    <property type="match status" value="1"/>
</dbReference>
<dbReference type="Proteomes" id="UP000509335">
    <property type="component" value="Chromosome"/>
</dbReference>
<organism evidence="1 2">
    <name type="scientific">Micromonospora carbonacea</name>
    <dbReference type="NCBI Taxonomy" id="47853"/>
    <lineage>
        <taxon>Bacteria</taxon>
        <taxon>Bacillati</taxon>
        <taxon>Actinomycetota</taxon>
        <taxon>Actinomycetes</taxon>
        <taxon>Micromonosporales</taxon>
        <taxon>Micromonosporaceae</taxon>
        <taxon>Micromonospora</taxon>
    </lineage>
</organism>
<dbReference type="InterPro" id="IPR021243">
    <property type="entry name" value="DUF2804"/>
</dbReference>
<dbReference type="PANTHER" id="PTHR35868:SF3">
    <property type="entry name" value="DUF2804 DOMAIN-CONTAINING PROTEIN"/>
    <property type="match status" value="1"/>
</dbReference>
<dbReference type="AlphaFoldDB" id="A0A7H8XM25"/>
<name>A0A7H8XM25_9ACTN</name>
<dbReference type="EMBL" id="CP058322">
    <property type="protein sequence ID" value="QLD24892.1"/>
    <property type="molecule type" value="Genomic_DNA"/>
</dbReference>
<protein>
    <submittedName>
        <fullName evidence="1">DUF2804 domain-containing protein</fullName>
    </submittedName>
</protein>
<dbReference type="Pfam" id="PF10974">
    <property type="entry name" value="DUF2804"/>
    <property type="match status" value="1"/>
</dbReference>
<proteinExistence type="predicted"/>
<evidence type="ECO:0000313" key="1">
    <source>
        <dbReference type="EMBL" id="QLD24892.1"/>
    </source>
</evidence>
<dbReference type="KEGG" id="mcab:HXZ27_12305"/>
<evidence type="ECO:0000313" key="2">
    <source>
        <dbReference type="Proteomes" id="UP000509335"/>
    </source>
</evidence>
<sequence length="339" mass="38634">MDERLARDHLTHEREITDRVDLCLPDGRLNLDAVGWTRRPLHRANLRGWGRNKRFEYWCVTTPTHLVAVNVSHADYRVTYAAFFLDFATDRAIQVAERHVLPTGAPMPAVSGEGWVRARGRRIALGFDETASGTRLRARSDRLSVDLEVDRPDGHESLGVVVPWDDRTFQYTRKDNCLPARGRVVADGQAYEFDPSTAYATLDHGRGRWPYSIVWNWGAASGRCGGREIGLQIGGKWTVGTGMTENAIRVDGRLHKIGDELTWYYDSHDWLAPWRMVGRRVDLTFTPFHDRAAYSSWLVVESAEHQVFGHYSGHVVTDEGERVPVDGLLGWAEEVRRRW</sequence>
<accession>A0A7H8XM25</accession>
<gene>
    <name evidence="1" type="ORF">HXZ27_12305</name>
</gene>